<protein>
    <submittedName>
        <fullName evidence="1">Uncharacterized protein</fullName>
    </submittedName>
</protein>
<evidence type="ECO:0000313" key="1">
    <source>
        <dbReference type="EMBL" id="TKW25876.1"/>
    </source>
</evidence>
<evidence type="ECO:0000313" key="2">
    <source>
        <dbReference type="Proteomes" id="UP000298652"/>
    </source>
</evidence>
<accession>A0A4V6D9H9</accession>
<dbReference type="Proteomes" id="UP000298652">
    <property type="component" value="Chromosome 3"/>
</dbReference>
<dbReference type="AlphaFoldDB" id="A0A4V6D9H9"/>
<dbReference type="Gramene" id="TKW25876">
    <property type="protein sequence ID" value="TKW25876"/>
    <property type="gene ID" value="SEVIR_3G148350v2"/>
</dbReference>
<sequence length="55" mass="6213">MASIRHFDIQTRAAIWLATICNHNSATLDVPIVGITWYNGYYHQSIISADQSCNM</sequence>
<name>A0A4V6D9H9_SETVI</name>
<reference evidence="1" key="1">
    <citation type="submission" date="2019-03" db="EMBL/GenBank/DDBJ databases">
        <title>WGS assembly of Setaria viridis.</title>
        <authorList>
            <person name="Huang P."/>
            <person name="Jenkins J."/>
            <person name="Grimwood J."/>
            <person name="Barry K."/>
            <person name="Healey A."/>
            <person name="Mamidi S."/>
            <person name="Sreedasyam A."/>
            <person name="Shu S."/>
            <person name="Feldman M."/>
            <person name="Wu J."/>
            <person name="Yu Y."/>
            <person name="Chen C."/>
            <person name="Johnson J."/>
            <person name="Rokhsar D."/>
            <person name="Baxter I."/>
            <person name="Schmutz J."/>
            <person name="Brutnell T."/>
            <person name="Kellogg E."/>
        </authorList>
    </citation>
    <scope>NUCLEOTIDE SEQUENCE [LARGE SCALE GENOMIC DNA]</scope>
</reference>
<gene>
    <name evidence="1" type="ORF">SEVIR_3G148350v2</name>
</gene>
<dbReference type="EMBL" id="CM016554">
    <property type="protein sequence ID" value="TKW25876.1"/>
    <property type="molecule type" value="Genomic_DNA"/>
</dbReference>
<proteinExistence type="predicted"/>
<organism evidence="1 2">
    <name type="scientific">Setaria viridis</name>
    <name type="common">Green bristlegrass</name>
    <name type="synonym">Setaria italica subsp. viridis</name>
    <dbReference type="NCBI Taxonomy" id="4556"/>
    <lineage>
        <taxon>Eukaryota</taxon>
        <taxon>Viridiplantae</taxon>
        <taxon>Streptophyta</taxon>
        <taxon>Embryophyta</taxon>
        <taxon>Tracheophyta</taxon>
        <taxon>Spermatophyta</taxon>
        <taxon>Magnoliopsida</taxon>
        <taxon>Liliopsida</taxon>
        <taxon>Poales</taxon>
        <taxon>Poaceae</taxon>
        <taxon>PACMAD clade</taxon>
        <taxon>Panicoideae</taxon>
        <taxon>Panicodae</taxon>
        <taxon>Paniceae</taxon>
        <taxon>Cenchrinae</taxon>
        <taxon>Setaria</taxon>
    </lineage>
</organism>
<keyword evidence="2" id="KW-1185">Reference proteome</keyword>